<evidence type="ECO:0000313" key="1">
    <source>
        <dbReference type="EMBL" id="GMR49407.1"/>
    </source>
</evidence>
<reference evidence="2" key="1">
    <citation type="submission" date="2022-10" db="EMBL/GenBank/DDBJ databases">
        <title>Genome assembly of Pristionchus species.</title>
        <authorList>
            <person name="Yoshida K."/>
            <person name="Sommer R.J."/>
        </authorList>
    </citation>
    <scope>NUCLEOTIDE SEQUENCE [LARGE SCALE GENOMIC DNA]</scope>
    <source>
        <strain evidence="2">RS5460</strain>
    </source>
</reference>
<dbReference type="SUPFAM" id="SSF52540">
    <property type="entry name" value="P-loop containing nucleoside triphosphate hydrolases"/>
    <property type="match status" value="1"/>
</dbReference>
<gene>
    <name evidence="1" type="ORF">PMAYCL1PPCAC_19602</name>
</gene>
<evidence type="ECO:0000313" key="2">
    <source>
        <dbReference type="Proteomes" id="UP001328107"/>
    </source>
</evidence>
<protein>
    <submittedName>
        <fullName evidence="1">Uncharacterized protein</fullName>
    </submittedName>
</protein>
<keyword evidence="2" id="KW-1185">Reference proteome</keyword>
<accession>A0AAN5I2C5</accession>
<feature type="non-terminal residue" evidence="1">
    <location>
        <position position="89"/>
    </location>
</feature>
<dbReference type="InterPro" id="IPR027417">
    <property type="entry name" value="P-loop_NTPase"/>
</dbReference>
<comment type="caution">
    <text evidence="1">The sequence shown here is derived from an EMBL/GenBank/DDBJ whole genome shotgun (WGS) entry which is preliminary data.</text>
</comment>
<dbReference type="Gene3D" id="3.40.50.300">
    <property type="entry name" value="P-loop containing nucleotide triphosphate hydrolases"/>
    <property type="match status" value="1"/>
</dbReference>
<sequence length="89" mass="9855">MAPFDEHIDVFKISKVAEEIVRELGKNDAVFIIAPTGVGKSLEAPYFAEQLARTSGDMGYRKTLMAVPNAEHCISTTRTFGQFFNDSNI</sequence>
<dbReference type="EMBL" id="BTRK01000004">
    <property type="protein sequence ID" value="GMR49407.1"/>
    <property type="molecule type" value="Genomic_DNA"/>
</dbReference>
<organism evidence="1 2">
    <name type="scientific">Pristionchus mayeri</name>
    <dbReference type="NCBI Taxonomy" id="1317129"/>
    <lineage>
        <taxon>Eukaryota</taxon>
        <taxon>Metazoa</taxon>
        <taxon>Ecdysozoa</taxon>
        <taxon>Nematoda</taxon>
        <taxon>Chromadorea</taxon>
        <taxon>Rhabditida</taxon>
        <taxon>Rhabditina</taxon>
        <taxon>Diplogasteromorpha</taxon>
        <taxon>Diplogasteroidea</taxon>
        <taxon>Neodiplogasteridae</taxon>
        <taxon>Pristionchus</taxon>
    </lineage>
</organism>
<dbReference type="AlphaFoldDB" id="A0AAN5I2C5"/>
<dbReference type="Proteomes" id="UP001328107">
    <property type="component" value="Unassembled WGS sequence"/>
</dbReference>
<name>A0AAN5I2C5_9BILA</name>
<proteinExistence type="predicted"/>